<keyword evidence="1" id="KW-0812">Transmembrane</keyword>
<feature type="transmembrane region" description="Helical" evidence="1">
    <location>
        <begin position="89"/>
        <end position="107"/>
    </location>
</feature>
<reference evidence="3 4" key="1">
    <citation type="submission" date="2019-10" db="EMBL/GenBank/DDBJ databases">
        <title>Whole genome shotgun sequence of Acrocarpospora corrugata NBRC 13972.</title>
        <authorList>
            <person name="Ichikawa N."/>
            <person name="Kimura A."/>
            <person name="Kitahashi Y."/>
            <person name="Komaki H."/>
            <person name="Oguchi A."/>
        </authorList>
    </citation>
    <scope>NUCLEOTIDE SEQUENCE [LARGE SCALE GENOMIC DNA]</scope>
    <source>
        <strain evidence="3 4">NBRC 13972</strain>
    </source>
</reference>
<name>A0A5M3WAW9_9ACTN</name>
<evidence type="ECO:0000313" key="4">
    <source>
        <dbReference type="Proteomes" id="UP000334990"/>
    </source>
</evidence>
<evidence type="ECO:0000259" key="2">
    <source>
        <dbReference type="Pfam" id="PF13490"/>
    </source>
</evidence>
<feature type="domain" description="Putative zinc-finger" evidence="2">
    <location>
        <begin position="7"/>
        <end position="41"/>
    </location>
</feature>
<dbReference type="AlphaFoldDB" id="A0A5M3WAW9"/>
<keyword evidence="1" id="KW-0472">Membrane</keyword>
<comment type="caution">
    <text evidence="3">The sequence shown here is derived from an EMBL/GenBank/DDBJ whole genome shotgun (WGS) entry which is preliminary data.</text>
</comment>
<dbReference type="EMBL" id="BLAD01000103">
    <property type="protein sequence ID" value="GES05519.1"/>
    <property type="molecule type" value="Genomic_DNA"/>
</dbReference>
<proteinExistence type="predicted"/>
<dbReference type="RefSeq" id="WP_155341509.1">
    <property type="nucleotide sequence ID" value="NZ_BAAABN010000101.1"/>
</dbReference>
<accession>A0A5M3WAW9</accession>
<dbReference type="Proteomes" id="UP000334990">
    <property type="component" value="Unassembled WGS sequence"/>
</dbReference>
<organism evidence="3 4">
    <name type="scientific">Acrocarpospora corrugata</name>
    <dbReference type="NCBI Taxonomy" id="35763"/>
    <lineage>
        <taxon>Bacteria</taxon>
        <taxon>Bacillati</taxon>
        <taxon>Actinomycetota</taxon>
        <taxon>Actinomycetes</taxon>
        <taxon>Streptosporangiales</taxon>
        <taxon>Streptosporangiaceae</taxon>
        <taxon>Acrocarpospora</taxon>
    </lineage>
</organism>
<evidence type="ECO:0000313" key="3">
    <source>
        <dbReference type="EMBL" id="GES05519.1"/>
    </source>
</evidence>
<evidence type="ECO:0000256" key="1">
    <source>
        <dbReference type="SAM" id="Phobius"/>
    </source>
</evidence>
<gene>
    <name evidence="3" type="ORF">Acor_75870</name>
</gene>
<dbReference type="OrthoDB" id="3522768at2"/>
<keyword evidence="1" id="KW-1133">Transmembrane helix</keyword>
<sequence length="230" mass="24604">MNETPECASVRELIPELAAGVAAGDERARALRHLATCTECHRELDAAAFVVDELLPLVPPVEPPPGFELKVLAALNPPRRRRWPGRLRLAAAFVVAMALGGVGMWQLTADDRRVADSYRRTLAAANGRYMTAKTFAAPDGSTAGRIFAYQGKPSWIFITVQYGTTAGPYTVRLSTRDGRNETLGTITVQSGSGAWGRMIDVPVSGIAQVSLTGADDLPCLVAGFNPTTTH</sequence>
<protein>
    <recommendedName>
        <fullName evidence="2">Putative zinc-finger domain-containing protein</fullName>
    </recommendedName>
</protein>
<keyword evidence="4" id="KW-1185">Reference proteome</keyword>
<dbReference type="Pfam" id="PF13490">
    <property type="entry name" value="zf-HC2"/>
    <property type="match status" value="1"/>
</dbReference>
<dbReference type="InterPro" id="IPR027383">
    <property type="entry name" value="Znf_put"/>
</dbReference>